<dbReference type="InterPro" id="IPR016181">
    <property type="entry name" value="Acyl_CoA_acyltransferase"/>
</dbReference>
<dbReference type="Proteomes" id="UP000600026">
    <property type="component" value="Unassembled WGS sequence"/>
</dbReference>
<protein>
    <submittedName>
        <fullName evidence="1">Uncharacterized protein</fullName>
    </submittedName>
</protein>
<name>A0A919GRU2_9ACTN</name>
<sequence length="407" mass="43999">MPVTRHSGVADWARSISPGSPVPEIERTVPWLAAEEGRISSEQYVLASGPTESSILGAPSPSGGSGAQFATCYVIPHDCPHTTYATWSALFGSPLRDLLHRLPDDAEADRLREAAAELGSRLPAPDTDTLAVVSPGSTRPGVTQGAGGARALAELVSGAERIATERGLPVVEFGNVRDEPEWAPLHRTLSDRGYVPVTTGADAVLDAPATGLDAYFDGFRSHRRKVLRKERARFLELGHHVEVLGADGLTPDLVELQLDRYRRYGHEADADAVRDRFRRAASIPGLRVLRADGADGPLGFVAFYEDLPHRRLIPRLGAFSTEDRGSYFNLAYYELIAHAARGGGFRIHYGESTYGAKAARGCRLTRLVTYFRAADPHLHDALTAAGAIRSRLEEREIAAAESTYAAS</sequence>
<keyword evidence="2" id="KW-1185">Reference proteome</keyword>
<dbReference type="EMBL" id="BNEE01000003">
    <property type="protein sequence ID" value="GHI83188.1"/>
    <property type="molecule type" value="Genomic_DNA"/>
</dbReference>
<comment type="caution">
    <text evidence="1">The sequence shown here is derived from an EMBL/GenBank/DDBJ whole genome shotgun (WGS) entry which is preliminary data.</text>
</comment>
<gene>
    <name evidence="1" type="ORF">Sxan_05520</name>
</gene>
<evidence type="ECO:0000313" key="2">
    <source>
        <dbReference type="Proteomes" id="UP000600026"/>
    </source>
</evidence>
<accession>A0A919GRU2</accession>
<reference evidence="1" key="1">
    <citation type="submission" date="2020-09" db="EMBL/GenBank/DDBJ databases">
        <title>Whole genome shotgun sequence of Streptomyces xanthophaeus NBRC 12829.</title>
        <authorList>
            <person name="Komaki H."/>
            <person name="Tamura T."/>
        </authorList>
    </citation>
    <scope>NUCLEOTIDE SEQUENCE</scope>
    <source>
        <strain evidence="1">NBRC 12829</strain>
    </source>
</reference>
<proteinExistence type="predicted"/>
<dbReference type="SUPFAM" id="SSF55729">
    <property type="entry name" value="Acyl-CoA N-acyltransferases (Nat)"/>
    <property type="match status" value="1"/>
</dbReference>
<organism evidence="1 2">
    <name type="scientific">Streptomyces xanthophaeus</name>
    <dbReference type="NCBI Taxonomy" id="67385"/>
    <lineage>
        <taxon>Bacteria</taxon>
        <taxon>Bacillati</taxon>
        <taxon>Actinomycetota</taxon>
        <taxon>Actinomycetes</taxon>
        <taxon>Kitasatosporales</taxon>
        <taxon>Streptomycetaceae</taxon>
        <taxon>Streptomyces</taxon>
    </lineage>
</organism>
<evidence type="ECO:0000313" key="1">
    <source>
        <dbReference type="EMBL" id="GHI83188.1"/>
    </source>
</evidence>
<dbReference type="AlphaFoldDB" id="A0A919GRU2"/>